<name>A0A818W4Y4_9BILA</name>
<keyword evidence="2" id="KW-1133">Transmembrane helix</keyword>
<dbReference type="Proteomes" id="UP000663881">
    <property type="component" value="Unassembled WGS sequence"/>
</dbReference>
<proteinExistence type="predicted"/>
<keyword evidence="2" id="KW-0472">Membrane</keyword>
<keyword evidence="2" id="KW-0812">Transmembrane</keyword>
<reference evidence="3" key="1">
    <citation type="submission" date="2021-02" db="EMBL/GenBank/DDBJ databases">
        <authorList>
            <person name="Nowell W R."/>
        </authorList>
    </citation>
    <scope>NUCLEOTIDE SEQUENCE</scope>
</reference>
<gene>
    <name evidence="3" type="ORF">OKA104_LOCUS13840</name>
</gene>
<comment type="caution">
    <text evidence="3">The sequence shown here is derived from an EMBL/GenBank/DDBJ whole genome shotgun (WGS) entry which is preliminary data.</text>
</comment>
<organism evidence="3 4">
    <name type="scientific">Adineta steineri</name>
    <dbReference type="NCBI Taxonomy" id="433720"/>
    <lineage>
        <taxon>Eukaryota</taxon>
        <taxon>Metazoa</taxon>
        <taxon>Spiralia</taxon>
        <taxon>Gnathifera</taxon>
        <taxon>Rotifera</taxon>
        <taxon>Eurotatoria</taxon>
        <taxon>Bdelloidea</taxon>
        <taxon>Adinetida</taxon>
        <taxon>Adinetidae</taxon>
        <taxon>Adineta</taxon>
    </lineage>
</organism>
<feature type="region of interest" description="Disordered" evidence="1">
    <location>
        <begin position="234"/>
        <end position="369"/>
    </location>
</feature>
<feature type="compositionally biased region" description="Polar residues" evidence="1">
    <location>
        <begin position="251"/>
        <end position="321"/>
    </location>
</feature>
<evidence type="ECO:0000256" key="1">
    <source>
        <dbReference type="SAM" id="MobiDB-lite"/>
    </source>
</evidence>
<dbReference type="AlphaFoldDB" id="A0A818W4Y4"/>
<evidence type="ECO:0000256" key="2">
    <source>
        <dbReference type="SAM" id="Phobius"/>
    </source>
</evidence>
<dbReference type="EMBL" id="CAJOAY010000710">
    <property type="protein sequence ID" value="CAF3720849.1"/>
    <property type="molecule type" value="Genomic_DNA"/>
</dbReference>
<protein>
    <submittedName>
        <fullName evidence="3">Uncharacterized protein</fullName>
    </submittedName>
</protein>
<evidence type="ECO:0000313" key="3">
    <source>
        <dbReference type="EMBL" id="CAF3720849.1"/>
    </source>
</evidence>
<feature type="compositionally biased region" description="Acidic residues" evidence="1">
    <location>
        <begin position="1017"/>
        <end position="1105"/>
    </location>
</feature>
<evidence type="ECO:0000313" key="4">
    <source>
        <dbReference type="Proteomes" id="UP000663881"/>
    </source>
</evidence>
<feature type="transmembrane region" description="Helical" evidence="2">
    <location>
        <begin position="792"/>
        <end position="811"/>
    </location>
</feature>
<feature type="compositionally biased region" description="Low complexity" evidence="1">
    <location>
        <begin position="345"/>
        <end position="365"/>
    </location>
</feature>
<feature type="region of interest" description="Disordered" evidence="1">
    <location>
        <begin position="1017"/>
        <end position="1114"/>
    </location>
</feature>
<accession>A0A818W4Y4</accession>
<feature type="transmembrane region" description="Helical" evidence="2">
    <location>
        <begin position="832"/>
        <end position="855"/>
    </location>
</feature>
<sequence length="1194" mass="138420">MDDNEFQQFLTLFGESFYQHIEKVYGKFIEKILRYHDIDNYVVLGETDKHEILDIFEKPNDTNTSEELINLKKEVCHIIQEITSLKIGTKNKLISLLKLAQDVVNKKKLLLMSQTRLNRLNKSRSTSSSSNSNTSDTEINLKKYSTFINESISKLLTSIKNNIHGFTNTNITAKDFKVMIEHINDRSEPICNIHCVCGDRIKLYLRNDRFQLSNLQKHLMVIKNKVPILINNNNQQTDDLQDSDQIDTDNPVSRNESSPSTTQSTLREYTNIDSDATDGMTSTTVKQSYSQNQLHMESNTNKRSTLSLKTTKIQQNGQPVSRNLPKPGETQSSITIMPPSKSKKQLLNNETTQTTNSSSSTLQHSKSVKEQNANLNQVHQQKKRKLIENDNETEFSSTVKNNRRNIMPTISFDKINNTDILCSLLKTIDLNSHRSPNNFRYCDSVLRFATCLFIVAGIYAYEYIRINLKFLLPSIQTIKNIYNRNPYLEAKFRYEESKTYLESIQCNYIFLSEDCSAIIPRIEYDSYSNTFNGFVTPIIDGIPLENYFSCKTYDELKLLFETTSRANLVNVHLMQPICSKYYNVIPSASVLAAYGTDNKLTSMDILKRWLMMYQQFYSRNIRVVGFSTDGDPKYLRAMRLSSNFFVKTQTLNVSNDKLSFTINIPDNWSSWFFLNSTQLLLYMQDGIHLCTKTRNRLLSKKTQLKMGLYEGSIQHLQQLIKTTNKIDHNLSNSDLNVHDKQNFSSCQRISDDKVLNLLFLYDKYKATYNYLLMLNLMITAYTLPNISLLDRIYYAWIILFYVRLWRIWLYVTKKNSKSSIRKSKTKEKKNNFITSNALISIEMNAHYLIYLYLLIEEKILPQSASKSIHLFSSQACENIFRDTRSLSGTYSTRINFTIKQFLNRIDKLNALTELKQFELNNTDQKIIFPIHHKIKRHIILPEHNNNNDEIDYNLVNIEEVIFDAYNVAQQMATSVGMNIHLVKKNLFNIEESSQMAKKLLNWNSLSEEEILIIDECDDQDTTDKNDDDEDDADVNCEYEEDDMEEEEDVDEDGVTEDVVDEDRDDEDGADEDRIDEDGVDEDNIDEDNVDEESAAEDSVDEDSTEETSTNISDCSSFEDDIASTVDFKNIQATSFSGLRLLKSVSRTNAHKYFPVIIRNKKMYLHKATATWYFQDRQCRLSCDRLQRVQLKKPS</sequence>